<dbReference type="Pfam" id="PF14450">
    <property type="entry name" value="FtsA"/>
    <property type="match status" value="2"/>
</dbReference>
<dbReference type="Gene3D" id="3.30.1490.110">
    <property type="match status" value="1"/>
</dbReference>
<dbReference type="HOGENOM" id="CLU_037850_3_2_4"/>
<dbReference type="Gene3D" id="3.30.420.40">
    <property type="match status" value="2"/>
</dbReference>
<dbReference type="InterPro" id="IPR020823">
    <property type="entry name" value="Cell_div_FtsA"/>
</dbReference>
<sequence length="450" mass="48673">MAENKQYVSALDVGTSKVIALIGEVVADEINIVGMGLAESRGLKAGMVTNIDATAQAIHQAMSEAERMAECKITSVVTGISGNHIRSLNSQGVVKIKDGEVTKADIERAKDTAKAVNIPPDHQILHTVVQEYIIDNQPGVREPIGMSGVRLDTRVHIITGAVTALQNVQKCIERCGLKVDEIMLQPLVSADAVLTEDEKELGVCVIDIGGGTTDIAVYTNGAIRHTAVIPIAGDLITRDLAQALRTPYTAAERIKIFHGVALENLEGLDEMVEVPSVGDRLPRQISRRTLASVIGPRVEEILELTLNELRRAGFPEEVLTSGIVLTGGASLLRGVVELAEDVFNLPARIGVPQEVGTLSDRIRNPRYATVIGLLHAAKKRAQQNGISAGKPNRRTSNTVAEKPVISKNEKRPTPSPREDNEPNDLLLPPEPIPRKPSWISRTINWMKNNL</sequence>
<feature type="compositionally biased region" description="Basic and acidic residues" evidence="7">
    <location>
        <begin position="407"/>
        <end position="420"/>
    </location>
</feature>
<evidence type="ECO:0000259" key="8">
    <source>
        <dbReference type="SMART" id="SM00842"/>
    </source>
</evidence>
<dbReference type="GO" id="GO:0009898">
    <property type="term" value="C:cytoplasmic side of plasma membrane"/>
    <property type="evidence" value="ECO:0007669"/>
    <property type="project" value="UniProtKB-UniRule"/>
</dbReference>
<comment type="subunit">
    <text evidence="5">Self-interacts. Interacts with FtsZ.</text>
</comment>
<evidence type="ECO:0000256" key="2">
    <source>
        <dbReference type="ARBA" id="ARBA00022618"/>
    </source>
</evidence>
<name>C4GG50_9NEIS</name>
<organism evidence="9 10">
    <name type="scientific">Kingella oralis ATCC 51147</name>
    <dbReference type="NCBI Taxonomy" id="629741"/>
    <lineage>
        <taxon>Bacteria</taxon>
        <taxon>Pseudomonadati</taxon>
        <taxon>Pseudomonadota</taxon>
        <taxon>Betaproteobacteria</taxon>
        <taxon>Neisseriales</taxon>
        <taxon>Neisseriaceae</taxon>
        <taxon>Kingella</taxon>
    </lineage>
</organism>
<keyword evidence="4 5" id="KW-0131">Cell cycle</keyword>
<dbReference type="Pfam" id="PF02491">
    <property type="entry name" value="SHS2_FTSA"/>
    <property type="match status" value="1"/>
</dbReference>
<evidence type="ECO:0000256" key="7">
    <source>
        <dbReference type="SAM" id="MobiDB-lite"/>
    </source>
</evidence>
<dbReference type="InterPro" id="IPR003494">
    <property type="entry name" value="SHS2_FtsA"/>
</dbReference>
<keyword evidence="1 5" id="KW-1003">Cell membrane</keyword>
<dbReference type="AlphaFoldDB" id="C4GG50"/>
<dbReference type="STRING" id="629741.GCWU000324_01117"/>
<dbReference type="PIRSF" id="PIRSF003101">
    <property type="entry name" value="FtsA"/>
    <property type="match status" value="1"/>
</dbReference>
<keyword evidence="2 5" id="KW-0132">Cell division</keyword>
<dbReference type="HAMAP" id="MF_02033">
    <property type="entry name" value="FtsA"/>
    <property type="match status" value="1"/>
</dbReference>
<dbReference type="GO" id="GO:0043093">
    <property type="term" value="P:FtsZ-dependent cytokinesis"/>
    <property type="evidence" value="ECO:0007669"/>
    <property type="project" value="UniProtKB-UniRule"/>
</dbReference>
<evidence type="ECO:0000256" key="6">
    <source>
        <dbReference type="PIRNR" id="PIRNR003101"/>
    </source>
</evidence>
<keyword evidence="3 5" id="KW-0472">Membrane</keyword>
<evidence type="ECO:0000256" key="1">
    <source>
        <dbReference type="ARBA" id="ARBA00022475"/>
    </source>
</evidence>
<dbReference type="OrthoDB" id="9810567at2"/>
<gene>
    <name evidence="5 9" type="primary">ftsA</name>
    <name evidence="9" type="ORF">GCWU000324_01117</name>
</gene>
<dbReference type="InterPro" id="IPR043129">
    <property type="entry name" value="ATPase_NBD"/>
</dbReference>
<proteinExistence type="inferred from homology"/>
<feature type="region of interest" description="Disordered" evidence="7">
    <location>
        <begin position="382"/>
        <end position="433"/>
    </location>
</feature>
<reference evidence="9" key="1">
    <citation type="submission" date="2009-04" db="EMBL/GenBank/DDBJ databases">
        <authorList>
            <person name="Weinstock G."/>
            <person name="Sodergren E."/>
            <person name="Clifton S."/>
            <person name="Fulton L."/>
            <person name="Fulton B."/>
            <person name="Courtney L."/>
            <person name="Fronick C."/>
            <person name="Harrison M."/>
            <person name="Strong C."/>
            <person name="Farmer C."/>
            <person name="Delahaunty K."/>
            <person name="Markovic C."/>
            <person name="Hall O."/>
            <person name="Minx P."/>
            <person name="Tomlinson C."/>
            <person name="Mitreva M."/>
            <person name="Nelson J."/>
            <person name="Hou S."/>
            <person name="Wollam A."/>
            <person name="Pepin K.H."/>
            <person name="Johnson M."/>
            <person name="Bhonagiri V."/>
            <person name="Nash W.E."/>
            <person name="Warren W."/>
            <person name="Chinwalla A."/>
            <person name="Mardis E.R."/>
            <person name="Wilson R.K."/>
        </authorList>
    </citation>
    <scope>NUCLEOTIDE SEQUENCE [LARGE SCALE GENOMIC DNA]</scope>
    <source>
        <strain evidence="9">ATCC 51147</strain>
    </source>
</reference>
<dbReference type="SMART" id="SM00842">
    <property type="entry name" value="FtsA"/>
    <property type="match status" value="1"/>
</dbReference>
<protein>
    <recommendedName>
        <fullName evidence="5 6">Cell division protein FtsA</fullName>
    </recommendedName>
</protein>
<accession>C4GG50</accession>
<dbReference type="GO" id="GO:0032153">
    <property type="term" value="C:cell division site"/>
    <property type="evidence" value="ECO:0007669"/>
    <property type="project" value="UniProtKB-UniRule"/>
</dbReference>
<dbReference type="EMBL" id="ACJW02000002">
    <property type="protein sequence ID" value="EEP69205.1"/>
    <property type="molecule type" value="Genomic_DNA"/>
</dbReference>
<feature type="domain" description="SHS2" evidence="8">
    <location>
        <begin position="8"/>
        <end position="193"/>
    </location>
</feature>
<comment type="subcellular location">
    <subcellularLocation>
        <location evidence="5">Cell membrane</location>
        <topology evidence="5">Peripheral membrane protein</topology>
        <orientation evidence="5">Cytoplasmic side</orientation>
    </subcellularLocation>
    <text evidence="5">Localizes to the Z ring in an FtsZ-dependent manner. Targeted to the membrane through a conserved C-terminal amphipathic helix.</text>
</comment>
<comment type="function">
    <text evidence="5 6">Cell division protein that is involved in the assembly of the Z ring. May serve as a membrane anchor for the Z ring.</text>
</comment>
<dbReference type="FunFam" id="3.30.1490.110:FF:000001">
    <property type="entry name" value="Cell division protein FtsA"/>
    <property type="match status" value="1"/>
</dbReference>
<comment type="similarity">
    <text evidence="5 6">Belongs to the FtsA/MreB family.</text>
</comment>
<dbReference type="CDD" id="cd24048">
    <property type="entry name" value="ASKHA_NBD_FtsA"/>
    <property type="match status" value="1"/>
</dbReference>
<dbReference type="PANTHER" id="PTHR32432">
    <property type="entry name" value="CELL DIVISION PROTEIN FTSA-RELATED"/>
    <property type="match status" value="1"/>
</dbReference>
<evidence type="ECO:0000313" key="9">
    <source>
        <dbReference type="EMBL" id="EEP69205.1"/>
    </source>
</evidence>
<dbReference type="SUPFAM" id="SSF53067">
    <property type="entry name" value="Actin-like ATPase domain"/>
    <property type="match status" value="2"/>
</dbReference>
<dbReference type="PANTHER" id="PTHR32432:SF4">
    <property type="entry name" value="CELL DIVISION PROTEIN FTSA"/>
    <property type="match status" value="1"/>
</dbReference>
<dbReference type="NCBIfam" id="TIGR01174">
    <property type="entry name" value="ftsA"/>
    <property type="match status" value="1"/>
</dbReference>
<evidence type="ECO:0000313" key="10">
    <source>
        <dbReference type="Proteomes" id="UP000003009"/>
    </source>
</evidence>
<evidence type="ECO:0000256" key="5">
    <source>
        <dbReference type="HAMAP-Rule" id="MF_02033"/>
    </source>
</evidence>
<dbReference type="GeneID" id="84906628"/>
<keyword evidence="10" id="KW-1185">Reference proteome</keyword>
<comment type="caution">
    <text evidence="9">The sequence shown here is derived from an EMBL/GenBank/DDBJ whole genome shotgun (WGS) entry which is preliminary data.</text>
</comment>
<evidence type="ECO:0000256" key="4">
    <source>
        <dbReference type="ARBA" id="ARBA00023306"/>
    </source>
</evidence>
<dbReference type="InterPro" id="IPR050696">
    <property type="entry name" value="FtsA/MreB"/>
</dbReference>
<evidence type="ECO:0000256" key="3">
    <source>
        <dbReference type="ARBA" id="ARBA00023136"/>
    </source>
</evidence>
<dbReference type="Proteomes" id="UP000003009">
    <property type="component" value="Unassembled WGS sequence"/>
</dbReference>
<dbReference type="RefSeq" id="WP_003795127.1">
    <property type="nucleotide sequence ID" value="NZ_GG665871.1"/>
</dbReference>